<keyword evidence="3" id="KW-1185">Reference proteome</keyword>
<organism evidence="2 3">
    <name type="scientific">Crepidotus variabilis</name>
    <dbReference type="NCBI Taxonomy" id="179855"/>
    <lineage>
        <taxon>Eukaryota</taxon>
        <taxon>Fungi</taxon>
        <taxon>Dikarya</taxon>
        <taxon>Basidiomycota</taxon>
        <taxon>Agaricomycotina</taxon>
        <taxon>Agaricomycetes</taxon>
        <taxon>Agaricomycetidae</taxon>
        <taxon>Agaricales</taxon>
        <taxon>Agaricineae</taxon>
        <taxon>Crepidotaceae</taxon>
        <taxon>Crepidotus</taxon>
    </lineage>
</organism>
<dbReference type="InterPro" id="IPR012347">
    <property type="entry name" value="Ferritin-like"/>
</dbReference>
<proteinExistence type="predicted"/>
<dbReference type="PANTHER" id="PTHR38705:SF1">
    <property type="entry name" value="PROTEIN RDS1"/>
    <property type="match status" value="1"/>
</dbReference>
<dbReference type="CDD" id="cd00657">
    <property type="entry name" value="Ferritin_like"/>
    <property type="match status" value="1"/>
</dbReference>
<dbReference type="Pfam" id="PF13668">
    <property type="entry name" value="Ferritin_2"/>
    <property type="match status" value="1"/>
</dbReference>
<dbReference type="Gene3D" id="1.20.1260.10">
    <property type="match status" value="1"/>
</dbReference>
<dbReference type="SUPFAM" id="SSF47240">
    <property type="entry name" value="Ferritin-like"/>
    <property type="match status" value="1"/>
</dbReference>
<gene>
    <name evidence="2" type="ORF">CPB83DRAFT_832167</name>
</gene>
<name>A0A9P6EQ66_9AGAR</name>
<dbReference type="EMBL" id="MU157829">
    <property type="protein sequence ID" value="KAF9533054.1"/>
    <property type="molecule type" value="Genomic_DNA"/>
</dbReference>
<feature type="signal peptide" evidence="1">
    <location>
        <begin position="1"/>
        <end position="20"/>
    </location>
</feature>
<accession>A0A9P6EQ66</accession>
<comment type="caution">
    <text evidence="2">The sequence shown here is derived from an EMBL/GenBank/DDBJ whole genome shotgun (WGS) entry which is preliminary data.</text>
</comment>
<evidence type="ECO:0000256" key="1">
    <source>
        <dbReference type="SAM" id="SignalP"/>
    </source>
</evidence>
<protein>
    <submittedName>
        <fullName evidence="2">Ferritin-like domain-containing protein</fullName>
    </submittedName>
</protein>
<sequence>MFRSLFVSTVVASLTLCAVALPSASLNARATDIDDITILNYALTLEHLENNFYHDALAKFDQKAFQKAGYPDYVRERIVEIAAHERSHVDFLAKALGSKATQPCSYKFPYNDPESFLALSGIIEGVGTSAYSGAAPFIANKDYLAAAATILTTEARHASWVTAAANKMAPWGKAFDTPLGPNEVYTLVAPFITSCPKTNPKLPVRAFPTLTLQNAAPGQLAAVGAPSNLKPTYIVFFNGLEKTFVPITNGKVKIPAGLKGQTYAIATKNSTDASDDAIVAGPAILVY</sequence>
<dbReference type="InterPro" id="IPR039254">
    <property type="entry name" value="Rds1"/>
</dbReference>
<dbReference type="PANTHER" id="PTHR38705">
    <property type="entry name" value="PROTEIN RDS1"/>
    <property type="match status" value="1"/>
</dbReference>
<evidence type="ECO:0000313" key="2">
    <source>
        <dbReference type="EMBL" id="KAF9533054.1"/>
    </source>
</evidence>
<reference evidence="2" key="1">
    <citation type="submission" date="2020-11" db="EMBL/GenBank/DDBJ databases">
        <authorList>
            <consortium name="DOE Joint Genome Institute"/>
            <person name="Ahrendt S."/>
            <person name="Riley R."/>
            <person name="Andreopoulos W."/>
            <person name="Labutti K."/>
            <person name="Pangilinan J."/>
            <person name="Ruiz-Duenas F.J."/>
            <person name="Barrasa J.M."/>
            <person name="Sanchez-Garcia M."/>
            <person name="Camarero S."/>
            <person name="Miyauchi S."/>
            <person name="Serrano A."/>
            <person name="Linde D."/>
            <person name="Babiker R."/>
            <person name="Drula E."/>
            <person name="Ayuso-Fernandez I."/>
            <person name="Pacheco R."/>
            <person name="Padilla G."/>
            <person name="Ferreira P."/>
            <person name="Barriuso J."/>
            <person name="Kellner H."/>
            <person name="Castanera R."/>
            <person name="Alfaro M."/>
            <person name="Ramirez L."/>
            <person name="Pisabarro A.G."/>
            <person name="Kuo A."/>
            <person name="Tritt A."/>
            <person name="Lipzen A."/>
            <person name="He G."/>
            <person name="Yan M."/>
            <person name="Ng V."/>
            <person name="Cullen D."/>
            <person name="Martin F."/>
            <person name="Rosso M.-N."/>
            <person name="Henrissat B."/>
            <person name="Hibbett D."/>
            <person name="Martinez A.T."/>
            <person name="Grigoriev I.V."/>
        </authorList>
    </citation>
    <scope>NUCLEOTIDE SEQUENCE</scope>
    <source>
        <strain evidence="2">CBS 506.95</strain>
    </source>
</reference>
<dbReference type="Proteomes" id="UP000807306">
    <property type="component" value="Unassembled WGS sequence"/>
</dbReference>
<dbReference type="InterPro" id="IPR009078">
    <property type="entry name" value="Ferritin-like_SF"/>
</dbReference>
<dbReference type="AlphaFoldDB" id="A0A9P6EQ66"/>
<feature type="chain" id="PRO_5040205084" evidence="1">
    <location>
        <begin position="21"/>
        <end position="287"/>
    </location>
</feature>
<evidence type="ECO:0000313" key="3">
    <source>
        <dbReference type="Proteomes" id="UP000807306"/>
    </source>
</evidence>
<keyword evidence="1" id="KW-0732">Signal</keyword>
<dbReference type="OrthoDB" id="1001765at2759"/>